<dbReference type="Gramene" id="Kaladp0550s0065.1.v1.1">
    <property type="protein sequence ID" value="Kaladp0550s0065.1.v1.1.CDS.1"/>
    <property type="gene ID" value="Kaladp0550s0065.v1.1"/>
</dbReference>
<dbReference type="Proteomes" id="UP000594263">
    <property type="component" value="Unplaced"/>
</dbReference>
<proteinExistence type="predicted"/>
<sequence length="60" mass="6555">MSMSSPSSSSQATTTSKWRRYGGNSALAISLARSTIFLPILSLCLGNMLLKSRQLPYEML</sequence>
<name>A0A7N0VDI1_KALFE</name>
<keyword evidence="1" id="KW-1133">Transmembrane helix</keyword>
<keyword evidence="1" id="KW-0472">Membrane</keyword>
<evidence type="ECO:0000313" key="2">
    <source>
        <dbReference type="EnsemblPlants" id="Kaladp0550s0065.1.v1.1.CDS.1"/>
    </source>
</evidence>
<evidence type="ECO:0000256" key="1">
    <source>
        <dbReference type="SAM" id="Phobius"/>
    </source>
</evidence>
<reference evidence="2" key="1">
    <citation type="submission" date="2021-01" db="UniProtKB">
        <authorList>
            <consortium name="EnsemblPlants"/>
        </authorList>
    </citation>
    <scope>IDENTIFICATION</scope>
</reference>
<keyword evidence="1" id="KW-0812">Transmembrane</keyword>
<keyword evidence="3" id="KW-1185">Reference proteome</keyword>
<organism evidence="2 3">
    <name type="scientific">Kalanchoe fedtschenkoi</name>
    <name type="common">Lavender scallops</name>
    <name type="synonym">South American air plant</name>
    <dbReference type="NCBI Taxonomy" id="63787"/>
    <lineage>
        <taxon>Eukaryota</taxon>
        <taxon>Viridiplantae</taxon>
        <taxon>Streptophyta</taxon>
        <taxon>Embryophyta</taxon>
        <taxon>Tracheophyta</taxon>
        <taxon>Spermatophyta</taxon>
        <taxon>Magnoliopsida</taxon>
        <taxon>eudicotyledons</taxon>
        <taxon>Gunneridae</taxon>
        <taxon>Pentapetalae</taxon>
        <taxon>Saxifragales</taxon>
        <taxon>Crassulaceae</taxon>
        <taxon>Kalanchoe</taxon>
    </lineage>
</organism>
<evidence type="ECO:0000313" key="3">
    <source>
        <dbReference type="Proteomes" id="UP000594263"/>
    </source>
</evidence>
<dbReference type="EnsemblPlants" id="Kaladp0550s0065.1.v1.1">
    <property type="protein sequence ID" value="Kaladp0550s0065.1.v1.1.CDS.1"/>
    <property type="gene ID" value="Kaladp0550s0065.v1.1"/>
</dbReference>
<feature type="transmembrane region" description="Helical" evidence="1">
    <location>
        <begin position="26"/>
        <end position="50"/>
    </location>
</feature>
<accession>A0A7N0VDI1</accession>
<protein>
    <submittedName>
        <fullName evidence="2">Uncharacterized protein</fullName>
    </submittedName>
</protein>
<dbReference type="AlphaFoldDB" id="A0A7N0VDI1"/>